<reference evidence="1 2" key="1">
    <citation type="journal article" date="2005" name="PLoS Biol.">
        <title>The genomes of Oryza sativa: a history of duplications.</title>
        <authorList>
            <person name="Yu J."/>
            <person name="Wang J."/>
            <person name="Lin W."/>
            <person name="Li S."/>
            <person name="Li H."/>
            <person name="Zhou J."/>
            <person name="Ni P."/>
            <person name="Dong W."/>
            <person name="Hu S."/>
            <person name="Zeng C."/>
            <person name="Zhang J."/>
            <person name="Zhang Y."/>
            <person name="Li R."/>
            <person name="Xu Z."/>
            <person name="Li S."/>
            <person name="Li X."/>
            <person name="Zheng H."/>
            <person name="Cong L."/>
            <person name="Lin L."/>
            <person name="Yin J."/>
            <person name="Geng J."/>
            <person name="Li G."/>
            <person name="Shi J."/>
            <person name="Liu J."/>
            <person name="Lv H."/>
            <person name="Li J."/>
            <person name="Wang J."/>
            <person name="Deng Y."/>
            <person name="Ran L."/>
            <person name="Shi X."/>
            <person name="Wang X."/>
            <person name="Wu Q."/>
            <person name="Li C."/>
            <person name="Ren X."/>
            <person name="Wang J."/>
            <person name="Wang X."/>
            <person name="Li D."/>
            <person name="Liu D."/>
            <person name="Zhang X."/>
            <person name="Ji Z."/>
            <person name="Zhao W."/>
            <person name="Sun Y."/>
            <person name="Zhang Z."/>
            <person name="Bao J."/>
            <person name="Han Y."/>
            <person name="Dong L."/>
            <person name="Ji J."/>
            <person name="Chen P."/>
            <person name="Wu S."/>
            <person name="Liu J."/>
            <person name="Xiao Y."/>
            <person name="Bu D."/>
            <person name="Tan J."/>
            <person name="Yang L."/>
            <person name="Ye C."/>
            <person name="Zhang J."/>
            <person name="Xu J."/>
            <person name="Zhou Y."/>
            <person name="Yu Y."/>
            <person name="Zhang B."/>
            <person name="Zhuang S."/>
            <person name="Wei H."/>
            <person name="Liu B."/>
            <person name="Lei M."/>
            <person name="Yu H."/>
            <person name="Li Y."/>
            <person name="Xu H."/>
            <person name="Wei S."/>
            <person name="He X."/>
            <person name="Fang L."/>
            <person name="Zhang Z."/>
            <person name="Zhang Y."/>
            <person name="Huang X."/>
            <person name="Su Z."/>
            <person name="Tong W."/>
            <person name="Li J."/>
            <person name="Tong Z."/>
            <person name="Li S."/>
            <person name="Ye J."/>
            <person name="Wang L."/>
            <person name="Fang L."/>
            <person name="Lei T."/>
            <person name="Chen C."/>
            <person name="Chen H."/>
            <person name="Xu Z."/>
            <person name="Li H."/>
            <person name="Huang H."/>
            <person name="Zhang F."/>
            <person name="Xu H."/>
            <person name="Li N."/>
            <person name="Zhao C."/>
            <person name="Li S."/>
            <person name="Dong L."/>
            <person name="Huang Y."/>
            <person name="Li L."/>
            <person name="Xi Y."/>
            <person name="Qi Q."/>
            <person name="Li W."/>
            <person name="Zhang B."/>
            <person name="Hu W."/>
            <person name="Zhang Y."/>
            <person name="Tian X."/>
            <person name="Jiao Y."/>
            <person name="Liang X."/>
            <person name="Jin J."/>
            <person name="Gao L."/>
            <person name="Zheng W."/>
            <person name="Hao B."/>
            <person name="Liu S."/>
            <person name="Wang W."/>
            <person name="Yuan L."/>
            <person name="Cao M."/>
            <person name="McDermott J."/>
            <person name="Samudrala R."/>
            <person name="Wang J."/>
            <person name="Wong G.K."/>
            <person name="Yang H."/>
        </authorList>
    </citation>
    <scope>NUCLEOTIDE SEQUENCE [LARGE SCALE GENOMIC DNA]</scope>
    <source>
        <strain evidence="2">cv. 93-11</strain>
    </source>
</reference>
<organism evidence="1 2">
    <name type="scientific">Oryza sativa subsp. indica</name>
    <name type="common">Rice</name>
    <dbReference type="NCBI Taxonomy" id="39946"/>
    <lineage>
        <taxon>Eukaryota</taxon>
        <taxon>Viridiplantae</taxon>
        <taxon>Streptophyta</taxon>
        <taxon>Embryophyta</taxon>
        <taxon>Tracheophyta</taxon>
        <taxon>Spermatophyta</taxon>
        <taxon>Magnoliopsida</taxon>
        <taxon>Liliopsida</taxon>
        <taxon>Poales</taxon>
        <taxon>Poaceae</taxon>
        <taxon>BOP clade</taxon>
        <taxon>Oryzoideae</taxon>
        <taxon>Oryzeae</taxon>
        <taxon>Oryzinae</taxon>
        <taxon>Oryza</taxon>
        <taxon>Oryza sativa</taxon>
    </lineage>
</organism>
<name>A2Z0B7_ORYSI</name>
<evidence type="ECO:0000313" key="1">
    <source>
        <dbReference type="EMBL" id="EAZ08778.1"/>
    </source>
</evidence>
<dbReference type="Proteomes" id="UP000007015">
    <property type="component" value="Chromosome 9"/>
</dbReference>
<evidence type="ECO:0000313" key="2">
    <source>
        <dbReference type="Proteomes" id="UP000007015"/>
    </source>
</evidence>
<proteinExistence type="predicted"/>
<dbReference type="HOGENOM" id="CLU_114304_0_0_1"/>
<sequence>MAGKALISFSNSNSTFHLEGEIELVNQAFPMLEDGEPRILESQAILPPVRPGEGSSGHHDGSAELIEPRFGHSGSPFDRVLTFAEEDKREPVAFRIHGAQTPTRYGTVLILTIIPTKKMKMAAYQDSPPIRRHISPPLIKRLTGEFESDGDKYPHEPTVACLASSIAQLPAENRRLKDNVVEGHVELAELKDDLASLLLVFGMATDKYY</sequence>
<keyword evidence="2" id="KW-1185">Reference proteome</keyword>
<dbReference type="Gramene" id="BGIOSGA030585-TA">
    <property type="protein sequence ID" value="BGIOSGA030585-PA"/>
    <property type="gene ID" value="BGIOSGA030585"/>
</dbReference>
<dbReference type="EMBL" id="CM000134">
    <property type="protein sequence ID" value="EAZ08778.1"/>
    <property type="molecule type" value="Genomic_DNA"/>
</dbReference>
<accession>A2Z0B7</accession>
<dbReference type="AlphaFoldDB" id="A2Z0B7"/>
<protein>
    <submittedName>
        <fullName evidence="1">Uncharacterized protein</fullName>
    </submittedName>
</protein>
<gene>
    <name evidence="1" type="ORF">OsI_31039</name>
</gene>
<dbReference type="OMA" id="HEPTVAC"/>